<sequence length="105" mass="12776">MATNPKYVRLTVLVLLQEAYDEESCLEEQILNLMHRFANRFTRRRQEINRLKSLPYHPLIDYGRYALERMTNADMRNAVKLRMARDELFRSMKEKKEFINAYKEM</sequence>
<proteinExistence type="predicted"/>
<reference evidence="1" key="2">
    <citation type="submission" date="2022-01" db="EMBL/GenBank/DDBJ databases">
        <authorList>
            <person name="Yamashiro T."/>
            <person name="Shiraishi A."/>
            <person name="Satake H."/>
            <person name="Nakayama K."/>
        </authorList>
    </citation>
    <scope>NUCLEOTIDE SEQUENCE</scope>
</reference>
<organism evidence="1 2">
    <name type="scientific">Tanacetum coccineum</name>
    <dbReference type="NCBI Taxonomy" id="301880"/>
    <lineage>
        <taxon>Eukaryota</taxon>
        <taxon>Viridiplantae</taxon>
        <taxon>Streptophyta</taxon>
        <taxon>Embryophyta</taxon>
        <taxon>Tracheophyta</taxon>
        <taxon>Spermatophyta</taxon>
        <taxon>Magnoliopsida</taxon>
        <taxon>eudicotyledons</taxon>
        <taxon>Gunneridae</taxon>
        <taxon>Pentapetalae</taxon>
        <taxon>asterids</taxon>
        <taxon>campanulids</taxon>
        <taxon>Asterales</taxon>
        <taxon>Asteraceae</taxon>
        <taxon>Asteroideae</taxon>
        <taxon>Anthemideae</taxon>
        <taxon>Anthemidinae</taxon>
        <taxon>Tanacetum</taxon>
    </lineage>
</organism>
<gene>
    <name evidence="1" type="ORF">Tco_0992322</name>
</gene>
<dbReference type="EMBL" id="BQNB010016916">
    <property type="protein sequence ID" value="GJT57268.1"/>
    <property type="molecule type" value="Genomic_DNA"/>
</dbReference>
<protein>
    <submittedName>
        <fullName evidence="1">Uncharacterized protein</fullName>
    </submittedName>
</protein>
<keyword evidence="2" id="KW-1185">Reference proteome</keyword>
<accession>A0ABQ5F1S9</accession>
<dbReference type="Proteomes" id="UP001151760">
    <property type="component" value="Unassembled WGS sequence"/>
</dbReference>
<reference evidence="1" key="1">
    <citation type="journal article" date="2022" name="Int. J. Mol. Sci.">
        <title>Draft Genome of Tanacetum Coccineum: Genomic Comparison of Closely Related Tanacetum-Family Plants.</title>
        <authorList>
            <person name="Yamashiro T."/>
            <person name="Shiraishi A."/>
            <person name="Nakayama K."/>
            <person name="Satake H."/>
        </authorList>
    </citation>
    <scope>NUCLEOTIDE SEQUENCE</scope>
</reference>
<name>A0ABQ5F1S9_9ASTR</name>
<evidence type="ECO:0000313" key="1">
    <source>
        <dbReference type="EMBL" id="GJT57268.1"/>
    </source>
</evidence>
<comment type="caution">
    <text evidence="1">The sequence shown here is derived from an EMBL/GenBank/DDBJ whole genome shotgun (WGS) entry which is preliminary data.</text>
</comment>
<evidence type="ECO:0000313" key="2">
    <source>
        <dbReference type="Proteomes" id="UP001151760"/>
    </source>
</evidence>